<proteinExistence type="predicted"/>
<protein>
    <submittedName>
        <fullName evidence="1">DUF2237 family protein</fullName>
    </submittedName>
</protein>
<dbReference type="Proteomes" id="UP000464495">
    <property type="component" value="Chromosome"/>
</dbReference>
<dbReference type="Gene3D" id="3.30.56.110">
    <property type="entry name" value="Protein of unknown function DUF2237"/>
    <property type="match status" value="1"/>
</dbReference>
<reference evidence="1 2" key="1">
    <citation type="submission" date="2019-12" db="EMBL/GenBank/DDBJ databases">
        <title>Complete genome sequence of Algicella marina strain 9Alg 56(T) isolated from the red alga Tichocarpus crinitus.</title>
        <authorList>
            <person name="Kim S.-G."/>
            <person name="Nedashkovskaya O.I."/>
        </authorList>
    </citation>
    <scope>NUCLEOTIDE SEQUENCE [LARGE SCALE GENOMIC DNA]</scope>
    <source>
        <strain evidence="1 2">9Alg 56</strain>
    </source>
</reference>
<sequence length="132" mass="14319">MAQSDVSGQMAGLNVLGQPLEQCSTTPMTGFWRDGCCNTGPADAGQHTVCAVMTMRFLEFSYQRGNDLITPRPEFGFDGLKPGDRWCLCLPRWVEAYEADAAPKVVLEATHAASLRMVSLEVLRAHAAGDAK</sequence>
<dbReference type="AlphaFoldDB" id="A0A6P1T232"/>
<keyword evidence="2" id="KW-1185">Reference proteome</keyword>
<organism evidence="1 2">
    <name type="scientific">Algicella marina</name>
    <dbReference type="NCBI Taxonomy" id="2683284"/>
    <lineage>
        <taxon>Bacteria</taxon>
        <taxon>Pseudomonadati</taxon>
        <taxon>Pseudomonadota</taxon>
        <taxon>Alphaproteobacteria</taxon>
        <taxon>Rhodobacterales</taxon>
        <taxon>Paracoccaceae</taxon>
        <taxon>Algicella</taxon>
    </lineage>
</organism>
<gene>
    <name evidence="1" type="ORF">GO499_11655</name>
</gene>
<dbReference type="InterPro" id="IPR018714">
    <property type="entry name" value="DUF2237"/>
</dbReference>
<name>A0A6P1T232_9RHOB</name>
<dbReference type="Pfam" id="PF09996">
    <property type="entry name" value="DUF2237"/>
    <property type="match status" value="1"/>
</dbReference>
<dbReference type="EMBL" id="CP046620">
    <property type="protein sequence ID" value="QHQ35781.1"/>
    <property type="molecule type" value="Genomic_DNA"/>
</dbReference>
<accession>A0A6P1T232</accession>
<dbReference type="KEGG" id="amaq:GO499_11655"/>
<dbReference type="RefSeq" id="WP_161862340.1">
    <property type="nucleotide sequence ID" value="NZ_CP046620.1"/>
</dbReference>
<evidence type="ECO:0000313" key="2">
    <source>
        <dbReference type="Proteomes" id="UP000464495"/>
    </source>
</evidence>
<dbReference type="PANTHER" id="PTHR37466">
    <property type="entry name" value="SLR1628 PROTEIN"/>
    <property type="match status" value="1"/>
</dbReference>
<evidence type="ECO:0000313" key="1">
    <source>
        <dbReference type="EMBL" id="QHQ35781.1"/>
    </source>
</evidence>
<dbReference type="PANTHER" id="PTHR37466:SF1">
    <property type="entry name" value="SLR1628 PROTEIN"/>
    <property type="match status" value="1"/>
</dbReference>